<dbReference type="EMBL" id="JAGPNK010000029">
    <property type="protein sequence ID" value="KAH7303743.1"/>
    <property type="molecule type" value="Genomic_DNA"/>
</dbReference>
<feature type="transmembrane region" description="Helical" evidence="2">
    <location>
        <begin position="103"/>
        <end position="129"/>
    </location>
</feature>
<comment type="caution">
    <text evidence="3">The sequence shown here is derived from an EMBL/GenBank/DDBJ whole genome shotgun (WGS) entry which is preliminary data.</text>
</comment>
<protein>
    <submittedName>
        <fullName evidence="3">Uncharacterized protein</fullName>
    </submittedName>
</protein>
<keyword evidence="2" id="KW-1133">Transmembrane helix</keyword>
<keyword evidence="2" id="KW-0472">Membrane</keyword>
<feature type="transmembrane region" description="Helical" evidence="2">
    <location>
        <begin position="182"/>
        <end position="202"/>
    </location>
</feature>
<name>A0A8K0SH14_9HYPO</name>
<gene>
    <name evidence="3" type="ORF">B0I35DRAFT_156339</name>
</gene>
<feature type="transmembrane region" description="Helical" evidence="2">
    <location>
        <begin position="149"/>
        <end position="170"/>
    </location>
</feature>
<evidence type="ECO:0000256" key="2">
    <source>
        <dbReference type="SAM" id="Phobius"/>
    </source>
</evidence>
<evidence type="ECO:0000313" key="4">
    <source>
        <dbReference type="Proteomes" id="UP000813444"/>
    </source>
</evidence>
<dbReference type="Proteomes" id="UP000813444">
    <property type="component" value="Unassembled WGS sequence"/>
</dbReference>
<reference evidence="3" key="1">
    <citation type="journal article" date="2021" name="Nat. Commun.">
        <title>Genetic determinants of endophytism in the Arabidopsis root mycobiome.</title>
        <authorList>
            <person name="Mesny F."/>
            <person name="Miyauchi S."/>
            <person name="Thiergart T."/>
            <person name="Pickel B."/>
            <person name="Atanasova L."/>
            <person name="Karlsson M."/>
            <person name="Huettel B."/>
            <person name="Barry K.W."/>
            <person name="Haridas S."/>
            <person name="Chen C."/>
            <person name="Bauer D."/>
            <person name="Andreopoulos W."/>
            <person name="Pangilinan J."/>
            <person name="LaButti K."/>
            <person name="Riley R."/>
            <person name="Lipzen A."/>
            <person name="Clum A."/>
            <person name="Drula E."/>
            <person name="Henrissat B."/>
            <person name="Kohler A."/>
            <person name="Grigoriev I.V."/>
            <person name="Martin F.M."/>
            <person name="Hacquard S."/>
        </authorList>
    </citation>
    <scope>NUCLEOTIDE SEQUENCE</scope>
    <source>
        <strain evidence="3">MPI-CAGE-CH-0235</strain>
    </source>
</reference>
<organism evidence="3 4">
    <name type="scientific">Stachybotrys elegans</name>
    <dbReference type="NCBI Taxonomy" id="80388"/>
    <lineage>
        <taxon>Eukaryota</taxon>
        <taxon>Fungi</taxon>
        <taxon>Dikarya</taxon>
        <taxon>Ascomycota</taxon>
        <taxon>Pezizomycotina</taxon>
        <taxon>Sordariomycetes</taxon>
        <taxon>Hypocreomycetidae</taxon>
        <taxon>Hypocreales</taxon>
        <taxon>Stachybotryaceae</taxon>
        <taxon>Stachybotrys</taxon>
    </lineage>
</organism>
<feature type="compositionally biased region" description="Polar residues" evidence="1">
    <location>
        <begin position="25"/>
        <end position="47"/>
    </location>
</feature>
<sequence>MSHRTAESHPRPGLVLEMSPPPNTRAMTTTTPSLPSMDSAPTSNMSRISPKPPRLANKLSRCIMDFVELLCILLLFALVILFVETTRAAERRSDEGLPLSPLLRINGSTTIAIVQACQVLLLALTGLSLDATFERVQYSIMQSPRGLNYICYLALSPATGYLGTLRFVFARPLASVPLSARLWGFFKICLKGGIWLSGIVLFSK</sequence>
<proteinExistence type="predicted"/>
<evidence type="ECO:0000256" key="1">
    <source>
        <dbReference type="SAM" id="MobiDB-lite"/>
    </source>
</evidence>
<keyword evidence="4" id="KW-1185">Reference proteome</keyword>
<dbReference type="AlphaFoldDB" id="A0A8K0SH14"/>
<feature type="region of interest" description="Disordered" evidence="1">
    <location>
        <begin position="1"/>
        <end position="51"/>
    </location>
</feature>
<evidence type="ECO:0000313" key="3">
    <source>
        <dbReference type="EMBL" id="KAH7303743.1"/>
    </source>
</evidence>
<feature type="compositionally biased region" description="Basic and acidic residues" evidence="1">
    <location>
        <begin position="1"/>
        <end position="10"/>
    </location>
</feature>
<feature type="transmembrane region" description="Helical" evidence="2">
    <location>
        <begin position="62"/>
        <end position="83"/>
    </location>
</feature>
<accession>A0A8K0SH14</accession>
<keyword evidence="2" id="KW-0812">Transmembrane</keyword>